<organism evidence="2 3">
    <name type="scientific">Agathobacter ruminis</name>
    <dbReference type="NCBI Taxonomy" id="1712665"/>
    <lineage>
        <taxon>Bacteria</taxon>
        <taxon>Bacillati</taxon>
        <taxon>Bacillota</taxon>
        <taxon>Clostridia</taxon>
        <taxon>Lachnospirales</taxon>
        <taxon>Lachnospiraceae</taxon>
        <taxon>Agathobacter</taxon>
    </lineage>
</organism>
<keyword evidence="1" id="KW-0812">Transmembrane</keyword>
<protein>
    <submittedName>
        <fullName evidence="2">Metal-dependent phosphohydrolase</fullName>
    </submittedName>
</protein>
<proteinExistence type="predicted"/>
<name>A0A2G3E161_9FIRM</name>
<dbReference type="EMBL" id="PDYG01000100">
    <property type="protein sequence ID" value="PHU36961.1"/>
    <property type="molecule type" value="Genomic_DNA"/>
</dbReference>
<evidence type="ECO:0000256" key="1">
    <source>
        <dbReference type="SAM" id="Phobius"/>
    </source>
</evidence>
<dbReference type="Proteomes" id="UP000224563">
    <property type="component" value="Unassembled WGS sequence"/>
</dbReference>
<comment type="caution">
    <text evidence="2">The sequence shown here is derived from an EMBL/GenBank/DDBJ whole genome shotgun (WGS) entry which is preliminary data.</text>
</comment>
<keyword evidence="1" id="KW-0472">Membrane</keyword>
<dbReference type="RefSeq" id="WP_099386670.1">
    <property type="nucleotide sequence ID" value="NZ_JANSWH010000097.1"/>
</dbReference>
<keyword evidence="1" id="KW-1133">Transmembrane helix</keyword>
<reference evidence="2 3" key="2">
    <citation type="submission" date="2017-10" db="EMBL/GenBank/DDBJ databases">
        <authorList>
            <person name="Banno H."/>
            <person name="Chua N.-H."/>
        </authorList>
    </citation>
    <scope>NUCLEOTIDE SEQUENCE [LARGE SCALE GENOMIC DNA]</scope>
    <source>
        <strain evidence="2 3">JK623</strain>
    </source>
</reference>
<accession>A0A2G3E161</accession>
<evidence type="ECO:0000313" key="2">
    <source>
        <dbReference type="EMBL" id="PHU36961.1"/>
    </source>
</evidence>
<dbReference type="Pfam" id="PF06541">
    <property type="entry name" value="ABC_trans_CmpB"/>
    <property type="match status" value="1"/>
</dbReference>
<dbReference type="AlphaFoldDB" id="A0A2G3E161"/>
<reference evidence="2 3" key="1">
    <citation type="submission" date="2017-10" db="EMBL/GenBank/DDBJ databases">
        <title>Resolving the taxonomy of Roseburia spp., Eubacterium rectale and Agathobacter spp. through phylogenomic analysis.</title>
        <authorList>
            <person name="Sheridan P.O."/>
            <person name="Walker A.W."/>
            <person name="Duncan S.H."/>
            <person name="Scott K.P."/>
            <person name="Toole P.W.O."/>
            <person name="Luis P."/>
            <person name="Flint H.J."/>
        </authorList>
    </citation>
    <scope>NUCLEOTIDE SEQUENCE [LARGE SCALE GENOMIC DNA]</scope>
    <source>
        <strain evidence="2 3">JK623</strain>
    </source>
</reference>
<sequence length="255" mass="29301">MISHYVVYFAIYSFMGWIYECFFAIATKHEWENRGFMFGPVIPIYGVGGVSIMILLRVCEVYHLTPSVWQLFLIGAFGSVILEFSTHLFLEKMFHAYWWDYSNMPFNIQGRVCLPYTICFGGAAILVAKVIAPFTVHMVAWMPDLLFEGLAFLFVAIFAMDLALTVSILADFDRKVASVDESFNQTMEKVIEGSKAAMSRAIFTREWFANYLSGLDSIKKGALKRMRGYRNPKVEKNNMDEFFSSLKNHLPKMKQ</sequence>
<dbReference type="GO" id="GO:0016787">
    <property type="term" value="F:hydrolase activity"/>
    <property type="evidence" value="ECO:0007669"/>
    <property type="project" value="UniProtKB-KW"/>
</dbReference>
<keyword evidence="2" id="KW-0378">Hydrolase</keyword>
<feature type="transmembrane region" description="Helical" evidence="1">
    <location>
        <begin position="151"/>
        <end position="170"/>
    </location>
</feature>
<keyword evidence="3" id="KW-1185">Reference proteome</keyword>
<evidence type="ECO:0000313" key="3">
    <source>
        <dbReference type="Proteomes" id="UP000224563"/>
    </source>
</evidence>
<feature type="transmembrane region" description="Helical" evidence="1">
    <location>
        <begin position="68"/>
        <end position="90"/>
    </location>
</feature>
<feature type="transmembrane region" description="Helical" evidence="1">
    <location>
        <begin position="6"/>
        <end position="25"/>
    </location>
</feature>
<gene>
    <name evidence="2" type="ORF">CSX02_10700</name>
</gene>
<feature type="transmembrane region" description="Helical" evidence="1">
    <location>
        <begin position="111"/>
        <end position="131"/>
    </location>
</feature>
<dbReference type="InterPro" id="IPR010540">
    <property type="entry name" value="CmpB_TMEM229"/>
</dbReference>
<feature type="transmembrane region" description="Helical" evidence="1">
    <location>
        <begin position="37"/>
        <end position="56"/>
    </location>
</feature>